<evidence type="ECO:0000313" key="1">
    <source>
        <dbReference type="EMBL" id="EKF56822.1"/>
    </source>
</evidence>
<dbReference type="PATRIC" id="fig|555500.3.peg.289"/>
<dbReference type="AlphaFoldDB" id="K2QPH5"/>
<reference evidence="1 2" key="1">
    <citation type="journal article" date="2012" name="J. Bacteriol.">
        <title>Genome Sequence of Galbibacter marinum Type Strain ck-I2-15.</title>
        <authorList>
            <person name="Lai Q."/>
            <person name="Li C."/>
            <person name="Shao Z."/>
        </authorList>
    </citation>
    <scope>NUCLEOTIDE SEQUENCE [LARGE SCALE GENOMIC DNA]</scope>
    <source>
        <strain evidence="2">ck-I2-15</strain>
    </source>
</reference>
<sequence>MKKLKDFDIPFVGLKQGKHQFDFDIKKAFFDAFEYDDFNDADVKVSMELDKKSSLLELTFKAQGYVNVNCDVCNEQYDQEIKGKLHLVVKFGDQYNDENEEILIIPHGEHQINVAQFIYEMIVLSVPLKRVHPGIKDGTLSTEILDKLEEFQPKEEIEHKDGETDPRWDQLKKLLTDK</sequence>
<dbReference type="RefSeq" id="WP_008990151.1">
    <property type="nucleotide sequence ID" value="NZ_AMSG01000001.1"/>
</dbReference>
<dbReference type="Pfam" id="PF02620">
    <property type="entry name" value="YceD"/>
    <property type="match status" value="1"/>
</dbReference>
<dbReference type="STRING" id="555500.I215_01370"/>
<gene>
    <name evidence="1" type="ORF">I215_01370</name>
</gene>
<proteinExistence type="predicted"/>
<name>K2QPH5_9FLAO</name>
<evidence type="ECO:0000313" key="2">
    <source>
        <dbReference type="Proteomes" id="UP000007364"/>
    </source>
</evidence>
<protein>
    <recommendedName>
        <fullName evidence="3">DUF177 domain-containing protein</fullName>
    </recommendedName>
</protein>
<dbReference type="InterPro" id="IPR003772">
    <property type="entry name" value="YceD"/>
</dbReference>
<dbReference type="EMBL" id="AMSG01000001">
    <property type="protein sequence ID" value="EKF56822.1"/>
    <property type="molecule type" value="Genomic_DNA"/>
</dbReference>
<evidence type="ECO:0008006" key="3">
    <source>
        <dbReference type="Google" id="ProtNLM"/>
    </source>
</evidence>
<keyword evidence="2" id="KW-1185">Reference proteome</keyword>
<accession>K2QPH5</accession>
<dbReference type="Proteomes" id="UP000007364">
    <property type="component" value="Unassembled WGS sequence"/>
</dbReference>
<dbReference type="OrthoDB" id="1524821at2"/>
<organism evidence="1 2">
    <name type="scientific">Galbibacter marinus</name>
    <dbReference type="NCBI Taxonomy" id="555500"/>
    <lineage>
        <taxon>Bacteria</taxon>
        <taxon>Pseudomonadati</taxon>
        <taxon>Bacteroidota</taxon>
        <taxon>Flavobacteriia</taxon>
        <taxon>Flavobacteriales</taxon>
        <taxon>Flavobacteriaceae</taxon>
        <taxon>Galbibacter</taxon>
    </lineage>
</organism>
<dbReference type="eggNOG" id="COG1399">
    <property type="taxonomic scope" value="Bacteria"/>
</dbReference>
<comment type="caution">
    <text evidence="1">The sequence shown here is derived from an EMBL/GenBank/DDBJ whole genome shotgun (WGS) entry which is preliminary data.</text>
</comment>